<dbReference type="InterPro" id="IPR039910">
    <property type="entry name" value="D15-like"/>
</dbReference>
<accession>A0A0F3MLM3</accession>
<dbReference type="PROSITE" id="PS51779">
    <property type="entry name" value="POTRA"/>
    <property type="match status" value="2"/>
</dbReference>
<evidence type="ECO:0000313" key="11">
    <source>
        <dbReference type="Proteomes" id="UP000033616"/>
    </source>
</evidence>
<dbReference type="AlphaFoldDB" id="A0A0F3MLM3"/>
<keyword evidence="5" id="KW-0677">Repeat</keyword>
<dbReference type="Pfam" id="PF01103">
    <property type="entry name" value="Omp85"/>
    <property type="match status" value="1"/>
</dbReference>
<dbReference type="PANTHER" id="PTHR12815">
    <property type="entry name" value="SORTING AND ASSEMBLY MACHINERY SAMM50 PROTEIN FAMILY MEMBER"/>
    <property type="match status" value="1"/>
</dbReference>
<evidence type="ECO:0000256" key="1">
    <source>
        <dbReference type="ARBA" id="ARBA00004370"/>
    </source>
</evidence>
<dbReference type="GO" id="GO:0071709">
    <property type="term" value="P:membrane assembly"/>
    <property type="evidence" value="ECO:0007669"/>
    <property type="project" value="InterPro"/>
</dbReference>
<evidence type="ECO:0000256" key="5">
    <source>
        <dbReference type="ARBA" id="ARBA00022737"/>
    </source>
</evidence>
<dbReference type="PATRIC" id="fig|1359168.3.peg.1276"/>
<organism evidence="10 11">
    <name type="scientific">Orientia chuto str. Dubai</name>
    <dbReference type="NCBI Taxonomy" id="1359168"/>
    <lineage>
        <taxon>Bacteria</taxon>
        <taxon>Pseudomonadati</taxon>
        <taxon>Pseudomonadota</taxon>
        <taxon>Alphaproteobacteria</taxon>
        <taxon>Rickettsiales</taxon>
        <taxon>Rickettsiaceae</taxon>
        <taxon>Rickettsieae</taxon>
        <taxon>Orientia</taxon>
    </lineage>
</organism>
<evidence type="ECO:0000256" key="2">
    <source>
        <dbReference type="ARBA" id="ARBA00022452"/>
    </source>
</evidence>
<dbReference type="NCBIfam" id="TIGR03303">
    <property type="entry name" value="OM_YaeT"/>
    <property type="match status" value="1"/>
</dbReference>
<keyword evidence="6" id="KW-0472">Membrane</keyword>
<evidence type="ECO:0000256" key="7">
    <source>
        <dbReference type="ARBA" id="ARBA00023237"/>
    </source>
</evidence>
<dbReference type="EMBL" id="LANP01000010">
    <property type="protein sequence ID" value="KJV56372.1"/>
    <property type="molecule type" value="Genomic_DNA"/>
</dbReference>
<dbReference type="Gene3D" id="3.10.20.310">
    <property type="entry name" value="membrane protein fhac"/>
    <property type="match status" value="5"/>
</dbReference>
<dbReference type="Pfam" id="PF07244">
    <property type="entry name" value="POTRA"/>
    <property type="match status" value="3"/>
</dbReference>
<feature type="domain" description="POTRA" evidence="9">
    <location>
        <begin position="346"/>
        <end position="419"/>
    </location>
</feature>
<dbReference type="InterPro" id="IPR010827">
    <property type="entry name" value="BamA/TamA_POTRA"/>
</dbReference>
<sequence length="787" mass="88669">MNKFIWYSLAGILFANLCSIVVADKIKNIEVIGNQRIESETIISKLGVSIGDELNYSKENDILLALHYTKFFKDVSISFIDSKLTVKVQEAPLITEVKLVNDSGSISKKALLAMITIKAGNMLIDSELQENITRLVEEYKAAGFFLAQVTSEISTTNNGEVVVTFKINEGPRVFIKKILFVGNNHYSDEKLHSVTLCKEKRWTNFASPLTFYNVMYIEHDKALLQQFYRNNGFAHCNISSSIELSPAKDFVVITYIIDEDKRFNFGKVSLETNIPSINTEEFSKFLKLGSNTLFNNVRLNNISQEITDALHKKGLHQVQLYPKIKYRSENSSIIDVVFVIDFAKEAYIRNINILGNEITQDYVIRREIKLIEGDVLDEKKLEITKKNIIGLNFIEDVIVSIVPVADSDYCDVLVEIKEGKRLRGLNLSAGYNSLTGLTGSFGFSWDNFIGTGKLISAELSIAKKNSIQSISIMDPNFIGSGFLGKLHLFHLGKEPSDLKSKSQTKENNNQYTVMKKYKGEDYYSHNVYGIGIEVDRNLTEHLIGTLGYTLKFDKGDTVSDKVIQNIYGENHDFIYSIVDGAVTYNRTDNFRKPKNGYFMRYGISFSGLGGTVKYLKNTVMAKFYKSFLDNKVTLMFVTRFSNIKGIFGEEINVYDLLKSSQDHLRGFNNNGIGPRIQAIDLRIGGTNSFTASSELFFPIGVPEELNARGSVFMDIGSIWGISKKIIGVVGNNNCFADSEKFSLRASIGVGLTFDIIGQPIKFFYAIPIKSEKYDEVERFGFSLDFYS</sequence>
<dbReference type="InterPro" id="IPR023707">
    <property type="entry name" value="OM_assembly_BamA"/>
</dbReference>
<feature type="domain" description="POTRA" evidence="9">
    <location>
        <begin position="24"/>
        <end position="91"/>
    </location>
</feature>
<dbReference type="Proteomes" id="UP000033616">
    <property type="component" value="Unassembled WGS sequence"/>
</dbReference>
<reference evidence="10 11" key="1">
    <citation type="submission" date="2015-02" db="EMBL/GenBank/DDBJ databases">
        <title>Genome Sequencing of Rickettsiales.</title>
        <authorList>
            <person name="Daugherty S.C."/>
            <person name="Su Q."/>
            <person name="Abolude K."/>
            <person name="Beier-Sexton M."/>
            <person name="Carlyon J.A."/>
            <person name="Carter R."/>
            <person name="Day N.P."/>
            <person name="Dumler S.J."/>
            <person name="Dyachenko V."/>
            <person name="Godinez A."/>
            <person name="Kurtti T.J."/>
            <person name="Lichay M."/>
            <person name="Mullins K.E."/>
            <person name="Ott S."/>
            <person name="Pappas-Brown V."/>
            <person name="Paris D.H."/>
            <person name="Patel P."/>
            <person name="Richards A.L."/>
            <person name="Sadzewicz L."/>
            <person name="Sears K."/>
            <person name="Seidman D."/>
            <person name="Sengamalay N."/>
            <person name="Stenos J."/>
            <person name="Tallon L.J."/>
            <person name="Vincent G."/>
            <person name="Fraser C.M."/>
            <person name="Munderloh U."/>
            <person name="Dunning-Hotopp J.C."/>
        </authorList>
    </citation>
    <scope>NUCLEOTIDE SEQUENCE [LARGE SCALE GENOMIC DNA]</scope>
    <source>
        <strain evidence="10 11">Fuller</strain>
    </source>
</reference>
<dbReference type="STRING" id="1359168.OCHUTO_0504"/>
<dbReference type="RefSeq" id="WP_045797205.1">
    <property type="nucleotide sequence ID" value="NZ_LANP01000010.1"/>
</dbReference>
<name>A0A0F3MLM3_9RICK</name>
<evidence type="ECO:0000256" key="8">
    <source>
        <dbReference type="NCBIfam" id="TIGR03303"/>
    </source>
</evidence>
<keyword evidence="2" id="KW-1134">Transmembrane beta strand</keyword>
<gene>
    <name evidence="10" type="primary">yaeT</name>
    <name evidence="10" type="ORF">OCHUTO_0504</name>
</gene>
<keyword evidence="7" id="KW-0998">Cell outer membrane</keyword>
<dbReference type="InterPro" id="IPR034746">
    <property type="entry name" value="POTRA"/>
</dbReference>
<dbReference type="OrthoDB" id="9803054at2"/>
<evidence type="ECO:0000256" key="6">
    <source>
        <dbReference type="ARBA" id="ARBA00023136"/>
    </source>
</evidence>
<protein>
    <recommendedName>
        <fullName evidence="8">Outer membrane protein assembly factor BamA</fullName>
    </recommendedName>
</protein>
<evidence type="ECO:0000256" key="3">
    <source>
        <dbReference type="ARBA" id="ARBA00022692"/>
    </source>
</evidence>
<evidence type="ECO:0000259" key="9">
    <source>
        <dbReference type="PROSITE" id="PS51779"/>
    </source>
</evidence>
<evidence type="ECO:0000313" key="10">
    <source>
        <dbReference type="EMBL" id="KJV56372.1"/>
    </source>
</evidence>
<dbReference type="PANTHER" id="PTHR12815:SF47">
    <property type="entry name" value="TRANSLOCATION AND ASSEMBLY MODULE SUBUNIT TAMA"/>
    <property type="match status" value="1"/>
</dbReference>
<dbReference type="PIRSF" id="PIRSF006076">
    <property type="entry name" value="OM_assembly_OMP85"/>
    <property type="match status" value="1"/>
</dbReference>
<dbReference type="InterPro" id="IPR000184">
    <property type="entry name" value="Bac_surfAg_D15"/>
</dbReference>
<comment type="caution">
    <text evidence="10">The sequence shown here is derived from an EMBL/GenBank/DDBJ whole genome shotgun (WGS) entry which is preliminary data.</text>
</comment>
<keyword evidence="11" id="KW-1185">Reference proteome</keyword>
<proteinExistence type="predicted"/>
<dbReference type="GO" id="GO:0009279">
    <property type="term" value="C:cell outer membrane"/>
    <property type="evidence" value="ECO:0007669"/>
    <property type="project" value="UniProtKB-UniRule"/>
</dbReference>
<keyword evidence="4" id="KW-0732">Signal</keyword>
<evidence type="ECO:0000256" key="4">
    <source>
        <dbReference type="ARBA" id="ARBA00022729"/>
    </source>
</evidence>
<comment type="subcellular location">
    <subcellularLocation>
        <location evidence="1">Membrane</location>
    </subcellularLocation>
</comment>
<keyword evidence="3" id="KW-0812">Transmembrane</keyword>
<dbReference type="Gene3D" id="2.40.160.50">
    <property type="entry name" value="membrane protein fhac: a member of the omp85/tpsb transporter family"/>
    <property type="match status" value="1"/>
</dbReference>